<dbReference type="EMBL" id="BMXF01000001">
    <property type="protein sequence ID" value="GHB52237.1"/>
    <property type="molecule type" value="Genomic_DNA"/>
</dbReference>
<dbReference type="SUPFAM" id="SSF53067">
    <property type="entry name" value="Actin-like ATPase domain"/>
    <property type="match status" value="2"/>
</dbReference>
<dbReference type="Gene3D" id="1.10.720.160">
    <property type="match status" value="1"/>
</dbReference>
<dbReference type="PANTHER" id="PTHR43190:SF3">
    <property type="entry name" value="N-ACETYL-D-GLUCOSAMINE KINASE"/>
    <property type="match status" value="1"/>
</dbReference>
<dbReference type="RefSeq" id="WP_189562356.1">
    <property type="nucleotide sequence ID" value="NZ_BMXF01000001.1"/>
</dbReference>
<accession>A0A8J3D0Y2</accession>
<dbReference type="AlphaFoldDB" id="A0A8J3D0Y2"/>
<evidence type="ECO:0000259" key="1">
    <source>
        <dbReference type="Pfam" id="PF01869"/>
    </source>
</evidence>
<reference evidence="2 3" key="1">
    <citation type="journal article" date="2014" name="Int. J. Syst. Evol. Microbiol.">
        <title>Complete genome sequence of Corynebacterium casei LMG S-19264T (=DSM 44701T), isolated from a smear-ripened cheese.</title>
        <authorList>
            <consortium name="US DOE Joint Genome Institute (JGI-PGF)"/>
            <person name="Walter F."/>
            <person name="Albersmeier A."/>
            <person name="Kalinowski J."/>
            <person name="Ruckert C."/>
        </authorList>
    </citation>
    <scope>NUCLEOTIDE SEQUENCE [LARGE SCALE GENOMIC DNA]</scope>
    <source>
        <strain evidence="2 3">KCTC 12866</strain>
    </source>
</reference>
<dbReference type="InterPro" id="IPR052519">
    <property type="entry name" value="Euk-type_GlcNAc_Kinase"/>
</dbReference>
<dbReference type="Proteomes" id="UP000598271">
    <property type="component" value="Unassembled WGS sequence"/>
</dbReference>
<feature type="domain" description="ATPase BadF/BadG/BcrA/BcrD type" evidence="1">
    <location>
        <begin position="6"/>
        <end position="273"/>
    </location>
</feature>
<evidence type="ECO:0000313" key="2">
    <source>
        <dbReference type="EMBL" id="GHB52237.1"/>
    </source>
</evidence>
<comment type="caution">
    <text evidence="2">The sequence shown here is derived from an EMBL/GenBank/DDBJ whole genome shotgun (WGS) entry which is preliminary data.</text>
</comment>
<keyword evidence="3" id="KW-1185">Reference proteome</keyword>
<protein>
    <submittedName>
        <fullName evidence="2">ATPase</fullName>
    </submittedName>
</protein>
<organism evidence="2 3">
    <name type="scientific">Persicitalea jodogahamensis</name>
    <dbReference type="NCBI Taxonomy" id="402147"/>
    <lineage>
        <taxon>Bacteria</taxon>
        <taxon>Pseudomonadati</taxon>
        <taxon>Bacteroidota</taxon>
        <taxon>Cytophagia</taxon>
        <taxon>Cytophagales</taxon>
        <taxon>Spirosomataceae</taxon>
        <taxon>Persicitalea</taxon>
    </lineage>
</organism>
<sequence>MILIADSGSTKTDWLLLDNEGQQAARFASVGFNPFYQNQAVIAEGLRTEVVPNVNGPVGEVHFYGAGCADEVSSRPVLEALTDAFPAATITVNSDLLAAARGMCGREAGIACILGTGSNNCLYDGNKIVNNIGSLGFWLGDEGSGGYLGKQLVTRYLHSELPVQLQADFQTTYPDVTRLSVLDRAYKQPFPNRYFATFAPFLSQHLSHPFIKALVQDAFRVFLDIYVVRHPGSGSLPVHFTGSVAHHFQSVLQDVLAEKALQLGSIQKSPMPGLTKYHRAGNGLEEFR</sequence>
<dbReference type="Gene3D" id="3.30.420.40">
    <property type="match status" value="2"/>
</dbReference>
<gene>
    <name evidence="2" type="ORF">GCM10007390_01090</name>
</gene>
<dbReference type="PANTHER" id="PTHR43190">
    <property type="entry name" value="N-ACETYL-D-GLUCOSAMINE KINASE"/>
    <property type="match status" value="1"/>
</dbReference>
<dbReference type="InterPro" id="IPR043129">
    <property type="entry name" value="ATPase_NBD"/>
</dbReference>
<proteinExistence type="predicted"/>
<dbReference type="Pfam" id="PF01869">
    <property type="entry name" value="BcrAD_BadFG"/>
    <property type="match status" value="1"/>
</dbReference>
<dbReference type="CDD" id="cd24079">
    <property type="entry name" value="ASKHA_NBD_PG1100-like"/>
    <property type="match status" value="1"/>
</dbReference>
<evidence type="ECO:0000313" key="3">
    <source>
        <dbReference type="Proteomes" id="UP000598271"/>
    </source>
</evidence>
<name>A0A8J3D0Y2_9BACT</name>
<dbReference type="InterPro" id="IPR002731">
    <property type="entry name" value="ATPase_BadF"/>
</dbReference>